<sequence>FSLFSRTSRRPTCHYIKNKIQYKPSSAI</sequence>
<proteinExistence type="predicted"/>
<feature type="non-terminal residue" evidence="1">
    <location>
        <position position="1"/>
    </location>
</feature>
<protein>
    <submittedName>
        <fullName evidence="1">Uncharacterized protein</fullName>
    </submittedName>
</protein>
<comment type="caution">
    <text evidence="1">The sequence shown here is derived from an EMBL/GenBank/DDBJ whole genome shotgun (WGS) entry which is preliminary data.</text>
</comment>
<accession>A0A317YGW5</accession>
<dbReference type="EMBL" id="NCVQ01000001">
    <property type="protein sequence ID" value="PWZ57917.1"/>
    <property type="molecule type" value="Genomic_DNA"/>
</dbReference>
<gene>
    <name evidence="1" type="ORF">Zm00014a_021403</name>
</gene>
<dbReference type="Proteomes" id="UP000251960">
    <property type="component" value="Chromosome 1"/>
</dbReference>
<organism evidence="1">
    <name type="scientific">Zea mays</name>
    <name type="common">Maize</name>
    <dbReference type="NCBI Taxonomy" id="4577"/>
    <lineage>
        <taxon>Eukaryota</taxon>
        <taxon>Viridiplantae</taxon>
        <taxon>Streptophyta</taxon>
        <taxon>Embryophyta</taxon>
        <taxon>Tracheophyta</taxon>
        <taxon>Spermatophyta</taxon>
        <taxon>Magnoliopsida</taxon>
        <taxon>Liliopsida</taxon>
        <taxon>Poales</taxon>
        <taxon>Poaceae</taxon>
        <taxon>PACMAD clade</taxon>
        <taxon>Panicoideae</taxon>
        <taxon>Andropogonodae</taxon>
        <taxon>Andropogoneae</taxon>
        <taxon>Tripsacinae</taxon>
        <taxon>Zea</taxon>
    </lineage>
</organism>
<evidence type="ECO:0000313" key="1">
    <source>
        <dbReference type="EMBL" id="PWZ57917.1"/>
    </source>
</evidence>
<reference evidence="1" key="1">
    <citation type="journal article" date="2018" name="Nat. Genet.">
        <title>Extensive intraspecific gene order and gene structural variations between Mo17 and other maize genomes.</title>
        <authorList>
            <person name="Sun S."/>
            <person name="Zhou Y."/>
            <person name="Chen J."/>
            <person name="Shi J."/>
            <person name="Zhao H."/>
            <person name="Zhao H."/>
            <person name="Song W."/>
            <person name="Zhang M."/>
            <person name="Cui Y."/>
            <person name="Dong X."/>
            <person name="Liu H."/>
            <person name="Ma X."/>
            <person name="Jiao Y."/>
            <person name="Wang B."/>
            <person name="Wei X."/>
            <person name="Stein J.C."/>
            <person name="Glaubitz J.C."/>
            <person name="Lu F."/>
            <person name="Yu G."/>
            <person name="Liang C."/>
            <person name="Fengler K."/>
            <person name="Li B."/>
            <person name="Rafalski A."/>
            <person name="Schnable P.S."/>
            <person name="Ware D.H."/>
            <person name="Buckler E.S."/>
            <person name="Lai J."/>
        </authorList>
    </citation>
    <scope>NUCLEOTIDE SEQUENCE [LARGE SCALE GENOMIC DNA]</scope>
    <source>
        <tissue evidence="1">Seedling</tissue>
    </source>
</reference>
<name>A0A317YGW5_MAIZE</name>
<dbReference type="AlphaFoldDB" id="A0A317YGW5"/>